<organism evidence="2 3">
    <name type="scientific">Dermacoccus abyssi</name>
    <dbReference type="NCBI Taxonomy" id="322596"/>
    <lineage>
        <taxon>Bacteria</taxon>
        <taxon>Bacillati</taxon>
        <taxon>Actinomycetota</taxon>
        <taxon>Actinomycetes</taxon>
        <taxon>Micrococcales</taxon>
        <taxon>Dermacoccaceae</taxon>
        <taxon>Dermacoccus</taxon>
    </lineage>
</organism>
<dbReference type="EMBL" id="QWLM01000008">
    <property type="protein sequence ID" value="RHW45738.1"/>
    <property type="molecule type" value="Genomic_DNA"/>
</dbReference>
<protein>
    <submittedName>
        <fullName evidence="2">DUF3263 domain-containing protein</fullName>
    </submittedName>
</protein>
<dbReference type="Proteomes" id="UP000285376">
    <property type="component" value="Unassembled WGS sequence"/>
</dbReference>
<reference evidence="2 3" key="1">
    <citation type="submission" date="2018-08" db="EMBL/GenBank/DDBJ databases">
        <title>Whole genome sequence analysis of Dermacoccus abyssi bacteria isolated from Deep Mariana trench Micromonospora spp reveals genes involved in the environmental adaptation and production of secondary metabolites.</title>
        <authorList>
            <person name="Abdel-Mageed W.M."/>
            <person name="Lehri B."/>
            <person name="Nouioui I."/>
            <person name="Goodfellow I."/>
            <person name="Jaspars M."/>
            <person name="Karlyshev A."/>
        </authorList>
    </citation>
    <scope>NUCLEOTIDE SEQUENCE [LARGE SCALE GENOMIC DNA]</scope>
    <source>
        <strain evidence="2 3">MT1.1</strain>
    </source>
</reference>
<comment type="caution">
    <text evidence="2">The sequence shown here is derived from an EMBL/GenBank/DDBJ whole genome shotgun (WGS) entry which is preliminary data.</text>
</comment>
<name>A0A417Z4V4_9MICO</name>
<dbReference type="Pfam" id="PF11662">
    <property type="entry name" value="DUF3263"/>
    <property type="match status" value="1"/>
</dbReference>
<evidence type="ECO:0000256" key="1">
    <source>
        <dbReference type="SAM" id="MobiDB-lite"/>
    </source>
</evidence>
<dbReference type="AlphaFoldDB" id="A0A417Z4V4"/>
<feature type="region of interest" description="Disordered" evidence="1">
    <location>
        <begin position="1"/>
        <end position="21"/>
    </location>
</feature>
<dbReference type="RefSeq" id="WP_118913485.1">
    <property type="nucleotide sequence ID" value="NZ_CBCRVH010000009.1"/>
</dbReference>
<accession>A0A417Z4V4</accession>
<sequence length="92" mass="10396">MPVIETPAGARVPGDDEAPGLRERDRAMLAFEREWWKLPGAKEAAIKERFGMSATQYYQQLNALADTAEALAADPLLVKRIQRRRASRRRTS</sequence>
<dbReference type="InterPro" id="IPR021678">
    <property type="entry name" value="DUF3263"/>
</dbReference>
<evidence type="ECO:0000313" key="2">
    <source>
        <dbReference type="EMBL" id="RHW45738.1"/>
    </source>
</evidence>
<gene>
    <name evidence="2" type="ORF">D1832_08550</name>
</gene>
<proteinExistence type="predicted"/>
<evidence type="ECO:0000313" key="3">
    <source>
        <dbReference type="Proteomes" id="UP000285376"/>
    </source>
</evidence>